<evidence type="ECO:0000256" key="5">
    <source>
        <dbReference type="ARBA" id="ARBA00023136"/>
    </source>
</evidence>
<evidence type="ECO:0000313" key="7">
    <source>
        <dbReference type="EMBL" id="MPM49664.1"/>
    </source>
</evidence>
<dbReference type="PANTHER" id="PTHR30482">
    <property type="entry name" value="HIGH-AFFINITY BRANCHED-CHAIN AMINO ACID TRANSPORT SYSTEM PERMEASE"/>
    <property type="match status" value="1"/>
</dbReference>
<feature type="transmembrane region" description="Helical" evidence="6">
    <location>
        <begin position="264"/>
        <end position="288"/>
    </location>
</feature>
<proteinExistence type="predicted"/>
<keyword evidence="5 6" id="KW-0472">Membrane</keyword>
<evidence type="ECO:0000256" key="6">
    <source>
        <dbReference type="SAM" id="Phobius"/>
    </source>
</evidence>
<gene>
    <name evidence="7" type="ORF">SDC9_96394</name>
</gene>
<feature type="transmembrane region" description="Helical" evidence="6">
    <location>
        <begin position="53"/>
        <end position="76"/>
    </location>
</feature>
<feature type="transmembrane region" description="Helical" evidence="6">
    <location>
        <begin position="83"/>
        <end position="100"/>
    </location>
</feature>
<dbReference type="AlphaFoldDB" id="A0A645AJ34"/>
<comment type="subcellular location">
    <subcellularLocation>
        <location evidence="1">Cell membrane</location>
        <topology evidence="1">Multi-pass membrane protein</topology>
    </subcellularLocation>
</comment>
<evidence type="ECO:0000256" key="2">
    <source>
        <dbReference type="ARBA" id="ARBA00022475"/>
    </source>
</evidence>
<organism evidence="7">
    <name type="scientific">bioreactor metagenome</name>
    <dbReference type="NCBI Taxonomy" id="1076179"/>
    <lineage>
        <taxon>unclassified sequences</taxon>
        <taxon>metagenomes</taxon>
        <taxon>ecological metagenomes</taxon>
    </lineage>
</organism>
<dbReference type="PANTHER" id="PTHR30482:SF10">
    <property type="entry name" value="HIGH-AFFINITY BRANCHED-CHAIN AMINO ACID TRANSPORT PROTEIN BRAE"/>
    <property type="match status" value="1"/>
</dbReference>
<dbReference type="EMBL" id="VSSQ01012621">
    <property type="protein sequence ID" value="MPM49664.1"/>
    <property type="molecule type" value="Genomic_DNA"/>
</dbReference>
<protein>
    <recommendedName>
        <fullName evidence="8">High-affinity branched-chain amino acid transport system permease protein LivH</fullName>
    </recommendedName>
</protein>
<evidence type="ECO:0000256" key="3">
    <source>
        <dbReference type="ARBA" id="ARBA00022692"/>
    </source>
</evidence>
<dbReference type="CDD" id="cd06581">
    <property type="entry name" value="TM_PBP1_LivM_like"/>
    <property type="match status" value="1"/>
</dbReference>
<evidence type="ECO:0000256" key="1">
    <source>
        <dbReference type="ARBA" id="ARBA00004651"/>
    </source>
</evidence>
<evidence type="ECO:0008006" key="8">
    <source>
        <dbReference type="Google" id="ProtNLM"/>
    </source>
</evidence>
<dbReference type="Pfam" id="PF02653">
    <property type="entry name" value="BPD_transp_2"/>
    <property type="match status" value="1"/>
</dbReference>
<reference evidence="7" key="1">
    <citation type="submission" date="2019-08" db="EMBL/GenBank/DDBJ databases">
        <authorList>
            <person name="Kucharzyk K."/>
            <person name="Murdoch R.W."/>
            <person name="Higgins S."/>
            <person name="Loffler F."/>
        </authorList>
    </citation>
    <scope>NUCLEOTIDE SEQUENCE</scope>
</reference>
<evidence type="ECO:0000256" key="4">
    <source>
        <dbReference type="ARBA" id="ARBA00022989"/>
    </source>
</evidence>
<comment type="caution">
    <text evidence="7">The sequence shown here is derived from an EMBL/GenBank/DDBJ whole genome shotgun (WGS) entry which is preliminary data.</text>
</comment>
<name>A0A645AJ34_9ZZZZ</name>
<sequence>MLNGFASVMIYAIVGYGFTYLLGYAGLASLGTAGFVGLGAYMTAYALRNLPGVPYFAVMLAALLVSLALGAVVGFISLRIEGIFLAIVTLGLSEVFYQLFNNWLDFTNGPNGASISKFPIFQTFFDMSRKDAQSAFYIFLVLITVGLMMLTYNLGRSSTGRAMLAMKNSSSAAQAMGISLLKYRLLAFLLSTAYAGLGGVLFMSYLKFSAPQNYTIMFSLNILAAVLIGGSRNLVGTFLGSFIVFGITPIFLQDIPFFRENPWVINVTIGVIIIAVVMFYPGGLVQLTGNIKSFFRTRIADRRLYTYGEED</sequence>
<keyword evidence="2" id="KW-1003">Cell membrane</keyword>
<dbReference type="GO" id="GO:0015658">
    <property type="term" value="F:branched-chain amino acid transmembrane transporter activity"/>
    <property type="evidence" value="ECO:0007669"/>
    <property type="project" value="InterPro"/>
</dbReference>
<feature type="transmembrane region" description="Helical" evidence="6">
    <location>
        <begin position="212"/>
        <end position="229"/>
    </location>
</feature>
<dbReference type="InterPro" id="IPR043428">
    <property type="entry name" value="LivM-like"/>
</dbReference>
<dbReference type="InterPro" id="IPR001851">
    <property type="entry name" value="ABC_transp_permease"/>
</dbReference>
<accession>A0A645AJ34</accession>
<feature type="transmembrane region" description="Helical" evidence="6">
    <location>
        <begin position="135"/>
        <end position="154"/>
    </location>
</feature>
<keyword evidence="4 6" id="KW-1133">Transmembrane helix</keyword>
<dbReference type="GO" id="GO:0005886">
    <property type="term" value="C:plasma membrane"/>
    <property type="evidence" value="ECO:0007669"/>
    <property type="project" value="UniProtKB-SubCell"/>
</dbReference>
<feature type="transmembrane region" description="Helical" evidence="6">
    <location>
        <begin position="185"/>
        <end position="206"/>
    </location>
</feature>
<feature type="transmembrane region" description="Helical" evidence="6">
    <location>
        <begin position="234"/>
        <end position="252"/>
    </location>
</feature>
<keyword evidence="3 6" id="KW-0812">Transmembrane</keyword>